<dbReference type="Proteomes" id="UP001385951">
    <property type="component" value="Unassembled WGS sequence"/>
</dbReference>
<keyword evidence="3" id="KW-1185">Reference proteome</keyword>
<evidence type="ECO:0000313" key="1">
    <source>
        <dbReference type="EMBL" id="KAK7684352.1"/>
    </source>
</evidence>
<evidence type="ECO:0000313" key="2">
    <source>
        <dbReference type="EMBL" id="KAK7689257.1"/>
    </source>
</evidence>
<organism evidence="2 3">
    <name type="scientific">Cerrena zonata</name>
    <dbReference type="NCBI Taxonomy" id="2478898"/>
    <lineage>
        <taxon>Eukaryota</taxon>
        <taxon>Fungi</taxon>
        <taxon>Dikarya</taxon>
        <taxon>Basidiomycota</taxon>
        <taxon>Agaricomycotina</taxon>
        <taxon>Agaricomycetes</taxon>
        <taxon>Polyporales</taxon>
        <taxon>Cerrenaceae</taxon>
        <taxon>Cerrena</taxon>
    </lineage>
</organism>
<dbReference type="EMBL" id="JASBNA010000009">
    <property type="protein sequence ID" value="KAK7689257.1"/>
    <property type="molecule type" value="Genomic_DNA"/>
</dbReference>
<dbReference type="EMBL" id="JASBNA010000026">
    <property type="protein sequence ID" value="KAK7684352.1"/>
    <property type="molecule type" value="Genomic_DNA"/>
</dbReference>
<dbReference type="AlphaFoldDB" id="A0AAW0GA20"/>
<sequence>MLVDEAAPIEPEGPTIFNVTRRPGDYQVNMELPHLVTLSSGKSLLTTMDIYSTVEADYYIEYLMENDLEDVPVRREWETDVGPLLLCSNPHHYAVPPSTLFEGDTDSHFARKLLWLNSKSVNLQLLAHLGSAQKAFLSGESWKSRLSPGKRLRKLLHRYPIPSNESLSSIGLLSFTKEQWI</sequence>
<reference evidence="2 3" key="1">
    <citation type="submission" date="2022-09" db="EMBL/GenBank/DDBJ databases">
        <authorList>
            <person name="Palmer J.M."/>
        </authorList>
    </citation>
    <scope>NUCLEOTIDE SEQUENCE [LARGE SCALE GENOMIC DNA]</scope>
    <source>
        <strain evidence="2 3">DSM 7382</strain>
    </source>
</reference>
<gene>
    <name evidence="2" type="ORF">QCA50_007948</name>
    <name evidence="1" type="ORF">QCA50_012676</name>
</gene>
<protein>
    <submittedName>
        <fullName evidence="2">Uncharacterized protein</fullName>
    </submittedName>
</protein>
<name>A0AAW0GA20_9APHY</name>
<comment type="caution">
    <text evidence="2">The sequence shown here is derived from an EMBL/GenBank/DDBJ whole genome shotgun (WGS) entry which is preliminary data.</text>
</comment>
<proteinExistence type="predicted"/>
<accession>A0AAW0GA20</accession>
<evidence type="ECO:0000313" key="3">
    <source>
        <dbReference type="Proteomes" id="UP001385951"/>
    </source>
</evidence>